<gene>
    <name evidence="1" type="ORF">SO802_025774</name>
</gene>
<accession>A0AAW2BXY4</accession>
<name>A0AAW2BXY4_9ROSI</name>
<comment type="caution">
    <text evidence="1">The sequence shown here is derived from an EMBL/GenBank/DDBJ whole genome shotgun (WGS) entry which is preliminary data.</text>
</comment>
<dbReference type="Proteomes" id="UP001459277">
    <property type="component" value="Unassembled WGS sequence"/>
</dbReference>
<dbReference type="EMBL" id="JAZDWU010000009">
    <property type="protein sequence ID" value="KAK9990789.1"/>
    <property type="molecule type" value="Genomic_DNA"/>
</dbReference>
<dbReference type="AlphaFoldDB" id="A0AAW2BXY4"/>
<organism evidence="1 2">
    <name type="scientific">Lithocarpus litseifolius</name>
    <dbReference type="NCBI Taxonomy" id="425828"/>
    <lineage>
        <taxon>Eukaryota</taxon>
        <taxon>Viridiplantae</taxon>
        <taxon>Streptophyta</taxon>
        <taxon>Embryophyta</taxon>
        <taxon>Tracheophyta</taxon>
        <taxon>Spermatophyta</taxon>
        <taxon>Magnoliopsida</taxon>
        <taxon>eudicotyledons</taxon>
        <taxon>Gunneridae</taxon>
        <taxon>Pentapetalae</taxon>
        <taxon>rosids</taxon>
        <taxon>fabids</taxon>
        <taxon>Fagales</taxon>
        <taxon>Fagaceae</taxon>
        <taxon>Lithocarpus</taxon>
    </lineage>
</organism>
<evidence type="ECO:0000313" key="1">
    <source>
        <dbReference type="EMBL" id="KAK9990789.1"/>
    </source>
</evidence>
<evidence type="ECO:0000313" key="2">
    <source>
        <dbReference type="Proteomes" id="UP001459277"/>
    </source>
</evidence>
<proteinExistence type="predicted"/>
<protein>
    <submittedName>
        <fullName evidence="1">Uncharacterized protein</fullName>
    </submittedName>
</protein>
<reference evidence="1 2" key="1">
    <citation type="submission" date="2024-01" db="EMBL/GenBank/DDBJ databases">
        <title>A telomere-to-telomere, gap-free genome of sweet tea (Lithocarpus litseifolius).</title>
        <authorList>
            <person name="Zhou J."/>
        </authorList>
    </citation>
    <scope>NUCLEOTIDE SEQUENCE [LARGE SCALE GENOMIC DNA]</scope>
    <source>
        <strain evidence="1">Zhou-2022a</strain>
        <tissue evidence="1">Leaf</tissue>
    </source>
</reference>
<keyword evidence="2" id="KW-1185">Reference proteome</keyword>
<sequence>MSSHMHKVMQVLGESLYMSGKYLDYEEKYMVAKSKVEFLFAENESLKGQISALTNKAKKDKDFLKTLEKSIDTEKYLGKHHPGLDFSKLGMKAVEKEILTDRQSRKGVGEGGEVAAVDKAVHFDPSSSALP</sequence>